<dbReference type="InterPro" id="IPR007353">
    <property type="entry name" value="DUF421"/>
</dbReference>
<feature type="transmembrane region" description="Helical" evidence="7">
    <location>
        <begin position="64"/>
        <end position="84"/>
    </location>
</feature>
<dbReference type="PANTHER" id="PTHR34582:SF6">
    <property type="entry name" value="UPF0702 TRANSMEMBRANE PROTEIN YCAP"/>
    <property type="match status" value="1"/>
</dbReference>
<dbReference type="RefSeq" id="WP_152582061.1">
    <property type="nucleotide sequence ID" value="NZ_VIKT02000001.1"/>
</dbReference>
<keyword evidence="4 7" id="KW-0812">Transmembrane</keyword>
<evidence type="ECO:0000259" key="9">
    <source>
        <dbReference type="Pfam" id="PF20730"/>
    </source>
</evidence>
<protein>
    <submittedName>
        <fullName evidence="10">DUF421 domain-containing protein</fullName>
    </submittedName>
</protein>
<dbReference type="AlphaFoldDB" id="A0A9E5MJI5"/>
<dbReference type="Pfam" id="PF20730">
    <property type="entry name" value="YetF_N"/>
    <property type="match status" value="1"/>
</dbReference>
<evidence type="ECO:0000256" key="6">
    <source>
        <dbReference type="ARBA" id="ARBA00023136"/>
    </source>
</evidence>
<evidence type="ECO:0000313" key="11">
    <source>
        <dbReference type="Proteomes" id="UP000818266"/>
    </source>
</evidence>
<feature type="domain" description="YetF-like N-terminal transmembrane" evidence="9">
    <location>
        <begin position="21"/>
        <end position="82"/>
    </location>
</feature>
<reference evidence="10 11" key="1">
    <citation type="submission" date="2020-03" db="EMBL/GenBank/DDBJ databases">
        <title>Chryseoglobus sp. isolated from a deep-sea seamount.</title>
        <authorList>
            <person name="Zhang D.-C."/>
        </authorList>
    </citation>
    <scope>NUCLEOTIDE SEQUENCE [LARGE SCALE GENOMIC DNA]</scope>
    <source>
        <strain evidence="10 11">KN1116</strain>
    </source>
</reference>
<dbReference type="InterPro" id="IPR023090">
    <property type="entry name" value="UPF0702_alpha/beta_dom_sf"/>
</dbReference>
<keyword evidence="6 7" id="KW-0472">Membrane</keyword>
<evidence type="ECO:0000256" key="5">
    <source>
        <dbReference type="ARBA" id="ARBA00022989"/>
    </source>
</evidence>
<evidence type="ECO:0000259" key="8">
    <source>
        <dbReference type="Pfam" id="PF04239"/>
    </source>
</evidence>
<feature type="transmembrane region" description="Helical" evidence="7">
    <location>
        <begin position="12"/>
        <end position="31"/>
    </location>
</feature>
<dbReference type="GO" id="GO:0005886">
    <property type="term" value="C:plasma membrane"/>
    <property type="evidence" value="ECO:0007669"/>
    <property type="project" value="UniProtKB-SubCell"/>
</dbReference>
<dbReference type="EMBL" id="VIKT02000001">
    <property type="protein sequence ID" value="NHF61834.1"/>
    <property type="molecule type" value="Genomic_DNA"/>
</dbReference>
<evidence type="ECO:0000256" key="2">
    <source>
        <dbReference type="ARBA" id="ARBA00006448"/>
    </source>
</evidence>
<organism evidence="10 11">
    <name type="scientific">Microcella pacifica</name>
    <dbReference type="NCBI Taxonomy" id="2591847"/>
    <lineage>
        <taxon>Bacteria</taxon>
        <taxon>Bacillati</taxon>
        <taxon>Actinomycetota</taxon>
        <taxon>Actinomycetes</taxon>
        <taxon>Micrococcales</taxon>
        <taxon>Microbacteriaceae</taxon>
        <taxon>Microcella</taxon>
    </lineage>
</organism>
<keyword evidence="11" id="KW-1185">Reference proteome</keyword>
<dbReference type="Proteomes" id="UP000818266">
    <property type="component" value="Unassembled WGS sequence"/>
</dbReference>
<gene>
    <name evidence="10" type="ORF">FK219_001025</name>
</gene>
<evidence type="ECO:0000256" key="1">
    <source>
        <dbReference type="ARBA" id="ARBA00004651"/>
    </source>
</evidence>
<comment type="subcellular location">
    <subcellularLocation>
        <location evidence="1">Cell membrane</location>
        <topology evidence="1">Multi-pass membrane protein</topology>
    </subcellularLocation>
</comment>
<dbReference type="Pfam" id="PF04239">
    <property type="entry name" value="DUF421"/>
    <property type="match status" value="1"/>
</dbReference>
<feature type="domain" description="YetF C-terminal" evidence="8">
    <location>
        <begin position="87"/>
        <end position="156"/>
    </location>
</feature>
<feature type="transmembrane region" description="Helical" evidence="7">
    <location>
        <begin position="38"/>
        <end position="58"/>
    </location>
</feature>
<evidence type="ECO:0000256" key="3">
    <source>
        <dbReference type="ARBA" id="ARBA00022475"/>
    </source>
</evidence>
<comment type="similarity">
    <text evidence="2">Belongs to the UPF0702 family.</text>
</comment>
<proteinExistence type="inferred from homology"/>
<dbReference type="Gene3D" id="3.30.240.20">
    <property type="entry name" value="bsu07140 like domains"/>
    <property type="match status" value="1"/>
</dbReference>
<dbReference type="InterPro" id="IPR048454">
    <property type="entry name" value="YetF_N"/>
</dbReference>
<name>A0A9E5MJI5_9MICO</name>
<evidence type="ECO:0000256" key="7">
    <source>
        <dbReference type="SAM" id="Phobius"/>
    </source>
</evidence>
<keyword evidence="3" id="KW-1003">Cell membrane</keyword>
<keyword evidence="5 7" id="KW-1133">Transmembrane helix</keyword>
<comment type="caution">
    <text evidence="10">The sequence shown here is derived from an EMBL/GenBank/DDBJ whole genome shotgun (WGS) entry which is preliminary data.</text>
</comment>
<evidence type="ECO:0000256" key="4">
    <source>
        <dbReference type="ARBA" id="ARBA00022692"/>
    </source>
</evidence>
<dbReference type="OrthoDB" id="9793799at2"/>
<dbReference type="PANTHER" id="PTHR34582">
    <property type="entry name" value="UPF0702 TRANSMEMBRANE PROTEIN YCAP"/>
    <property type="match status" value="1"/>
</dbReference>
<sequence length="175" mass="18587">MWFDSWGDIARVLLVGSAAYATLIVVLRLSGKRTLSQLNAFDFVVTVAIGSTLATILLSSDVSWSEGLAALALLVGLQLVVALVSSRWPRTRSVVSAQPVVLVRDGALRRDAIARNRLTETEVEQAVRSSGSGDLASIAAIVLKTNGTLSVIPREKYGDGSAMGSMRDRDAADET</sequence>
<evidence type="ECO:0000313" key="10">
    <source>
        <dbReference type="EMBL" id="NHF61834.1"/>
    </source>
</evidence>
<accession>A0A9E5MJI5</accession>